<sequence>MADYGSILQNIFQAIAPNSNESDVEQKVVVPLLGILGYSNADWQSQVVVLQSKLDFLVGQPDSALIKPAYLIIEVKAPSKNIAHSVWQINNYMRHTGSVIGLLTNGYDFRILYNYDKKITTIVEYSQATLILRYRSFYKILSKKTYLNFTSTLYKNQQNIRLQFLNLILKEVQQEDMLNLFNKRKTSPIQTQQTSEEKKLVSETKEERKSMIITVFNNKGGVGKTTTTINLAAALNKLGKRVLLIDIDAQANLTMGLGIDPFDDVEQLGKKDIINLITDPRTSLEETIIHKNWDDVELDIVPSHIRLSEQELTLNTTPDIDRVLAKKLKKYHNQYDYILIDPPPAFSRVNDISLMASSGILIPTHLAAYPIRALEYVINRAIGVHQYRDEPLPILGIAVSMYNRSANKIALAMSDKIFDILSKRPESKNVELFPQNTWIPNLSIVATTPNKGYPLCFAEFDRELSSKDKEAAQDAFNCYINLAKHLIYTTNK</sequence>
<dbReference type="Pfam" id="PF13614">
    <property type="entry name" value="AAA_31"/>
    <property type="match status" value="1"/>
</dbReference>
<evidence type="ECO:0000259" key="2">
    <source>
        <dbReference type="Pfam" id="PF13614"/>
    </source>
</evidence>
<dbReference type="Proteomes" id="UP000245124">
    <property type="component" value="Unassembled WGS sequence"/>
</dbReference>
<dbReference type="RefSeq" id="WP_244919187.1">
    <property type="nucleotide sequence ID" value="NZ_BDUD01000001.1"/>
</dbReference>
<accession>A0A2R5FL81</accession>
<protein>
    <submittedName>
        <fullName evidence="3">Cobyrinic acid a,c-diamide synthase</fullName>
    </submittedName>
</protein>
<name>A0A2R5FL81_NOSCO</name>
<dbReference type="InterPro" id="IPR029464">
    <property type="entry name" value="HSDR_N"/>
</dbReference>
<dbReference type="SUPFAM" id="SSF52540">
    <property type="entry name" value="P-loop containing nucleoside triphosphate hydrolases"/>
    <property type="match status" value="1"/>
</dbReference>
<organism evidence="3 4">
    <name type="scientific">Nostoc commune NIES-4072</name>
    <dbReference type="NCBI Taxonomy" id="2005467"/>
    <lineage>
        <taxon>Bacteria</taxon>
        <taxon>Bacillati</taxon>
        <taxon>Cyanobacteriota</taxon>
        <taxon>Cyanophyceae</taxon>
        <taxon>Nostocales</taxon>
        <taxon>Nostocaceae</taxon>
        <taxon>Nostoc</taxon>
    </lineage>
</organism>
<comment type="caution">
    <text evidence="3">The sequence shown here is derived from an EMBL/GenBank/DDBJ whole genome shotgun (WGS) entry which is preliminary data.</text>
</comment>
<dbReference type="InterPro" id="IPR025669">
    <property type="entry name" value="AAA_dom"/>
</dbReference>
<dbReference type="AlphaFoldDB" id="A0A2R5FL81"/>
<keyword evidence="4" id="KW-1185">Reference proteome</keyword>
<dbReference type="Pfam" id="PF13588">
    <property type="entry name" value="HSDR_N_2"/>
    <property type="match status" value="1"/>
</dbReference>
<dbReference type="PANTHER" id="PTHR13696:SF99">
    <property type="entry name" value="COBYRINIC ACID AC-DIAMIDE SYNTHASE"/>
    <property type="match status" value="1"/>
</dbReference>
<reference evidence="3 4" key="1">
    <citation type="submission" date="2017-06" db="EMBL/GenBank/DDBJ databases">
        <title>Genome sequencing of cyanobaciteial culture collection at National Institute for Environmental Studies (NIES).</title>
        <authorList>
            <person name="Hirose Y."/>
            <person name="Shimura Y."/>
            <person name="Fujisawa T."/>
            <person name="Nakamura Y."/>
            <person name="Kawachi M."/>
        </authorList>
    </citation>
    <scope>NUCLEOTIDE SEQUENCE [LARGE SCALE GENOMIC DNA]</scope>
    <source>
        <strain evidence="3 4">NIES-4072</strain>
    </source>
</reference>
<proteinExistence type="predicted"/>
<evidence type="ECO:0000313" key="4">
    <source>
        <dbReference type="Proteomes" id="UP000245124"/>
    </source>
</evidence>
<dbReference type="PANTHER" id="PTHR13696">
    <property type="entry name" value="P-LOOP CONTAINING NUCLEOSIDE TRIPHOSPHATE HYDROLASE"/>
    <property type="match status" value="1"/>
</dbReference>
<dbReference type="CDD" id="cd02042">
    <property type="entry name" value="ParAB_family"/>
    <property type="match status" value="1"/>
</dbReference>
<evidence type="ECO:0000259" key="1">
    <source>
        <dbReference type="Pfam" id="PF13588"/>
    </source>
</evidence>
<gene>
    <name evidence="3" type="ORF">NIES4072_18720</name>
</gene>
<dbReference type="InterPro" id="IPR027417">
    <property type="entry name" value="P-loop_NTPase"/>
</dbReference>
<feature type="domain" description="Type I restriction enzyme R protein N-terminal" evidence="1">
    <location>
        <begin position="21"/>
        <end position="118"/>
    </location>
</feature>
<dbReference type="InterPro" id="IPR050678">
    <property type="entry name" value="DNA_Partitioning_ATPase"/>
</dbReference>
<dbReference type="Gene3D" id="3.40.50.300">
    <property type="entry name" value="P-loop containing nucleotide triphosphate hydrolases"/>
    <property type="match status" value="1"/>
</dbReference>
<feature type="domain" description="AAA" evidence="2">
    <location>
        <begin position="212"/>
        <end position="386"/>
    </location>
</feature>
<evidence type="ECO:0000313" key="3">
    <source>
        <dbReference type="EMBL" id="GBG18208.1"/>
    </source>
</evidence>
<dbReference type="EMBL" id="BDUD01000001">
    <property type="protein sequence ID" value="GBG18208.1"/>
    <property type="molecule type" value="Genomic_DNA"/>
</dbReference>